<evidence type="ECO:0000313" key="2">
    <source>
        <dbReference type="Proteomes" id="UP000823928"/>
    </source>
</evidence>
<protein>
    <submittedName>
        <fullName evidence="1">Uncharacterized protein</fullName>
    </submittedName>
</protein>
<proteinExistence type="predicted"/>
<evidence type="ECO:0000313" key="1">
    <source>
        <dbReference type="EMBL" id="HIS35897.1"/>
    </source>
</evidence>
<name>A0A9D1JMC7_9BACT</name>
<dbReference type="Proteomes" id="UP000823928">
    <property type="component" value="Unassembled WGS sequence"/>
</dbReference>
<gene>
    <name evidence="1" type="ORF">IAC10_04625</name>
</gene>
<dbReference type="AlphaFoldDB" id="A0A9D1JMC7"/>
<reference evidence="1" key="1">
    <citation type="submission" date="2020-10" db="EMBL/GenBank/DDBJ databases">
        <authorList>
            <person name="Gilroy R."/>
        </authorList>
    </citation>
    <scope>NUCLEOTIDE SEQUENCE</scope>
    <source>
        <strain evidence="1">6276</strain>
    </source>
</reference>
<organism evidence="1 2">
    <name type="scientific">Candidatus Scatousia excrementigallinarum</name>
    <dbReference type="NCBI Taxonomy" id="2840935"/>
    <lineage>
        <taxon>Bacteria</taxon>
        <taxon>Candidatus Scatousia</taxon>
    </lineage>
</organism>
<accession>A0A9D1JMC7</accession>
<comment type="caution">
    <text evidence="1">The sequence shown here is derived from an EMBL/GenBank/DDBJ whole genome shotgun (WGS) entry which is preliminary data.</text>
</comment>
<dbReference type="EMBL" id="DVIU01000095">
    <property type="protein sequence ID" value="HIS35897.1"/>
    <property type="molecule type" value="Genomic_DNA"/>
</dbReference>
<sequence length="209" mass="24878">MKDKRFWKLEYSITLIALFAFAMLFVPLSLQSTMQAKFITRWKDCYNRLSYMKDAISKQEKTDILKSFKRAKNDEERESILINIIKPYFRLNEEKFPKHYHPKYMNKKIVKHNDFYYFDEIYYTDNKLIVGIKDVDDVVPPMFMMMFDINGKLPPNIWGKDIFGAKVYEDRVEAFGQSESLENMRKDCSPQGTGISCSYYYRIGGNFVD</sequence>
<reference evidence="1" key="2">
    <citation type="journal article" date="2021" name="PeerJ">
        <title>Extensive microbial diversity within the chicken gut microbiome revealed by metagenomics and culture.</title>
        <authorList>
            <person name="Gilroy R."/>
            <person name="Ravi A."/>
            <person name="Getino M."/>
            <person name="Pursley I."/>
            <person name="Horton D.L."/>
            <person name="Alikhan N.F."/>
            <person name="Baker D."/>
            <person name="Gharbi K."/>
            <person name="Hall N."/>
            <person name="Watson M."/>
            <person name="Adriaenssens E.M."/>
            <person name="Foster-Nyarko E."/>
            <person name="Jarju S."/>
            <person name="Secka A."/>
            <person name="Antonio M."/>
            <person name="Oren A."/>
            <person name="Chaudhuri R.R."/>
            <person name="La Ragione R."/>
            <person name="Hildebrand F."/>
            <person name="Pallen M.J."/>
        </authorList>
    </citation>
    <scope>NUCLEOTIDE SEQUENCE</scope>
    <source>
        <strain evidence="1">6276</strain>
    </source>
</reference>